<dbReference type="RefSeq" id="XP_022475265.1">
    <property type="nucleotide sequence ID" value="XM_022618267.1"/>
</dbReference>
<evidence type="ECO:0000259" key="4">
    <source>
        <dbReference type="SMART" id="SM00822"/>
    </source>
</evidence>
<dbReference type="Proteomes" id="UP000176998">
    <property type="component" value="Unassembled WGS sequence"/>
</dbReference>
<evidence type="ECO:0000256" key="3">
    <source>
        <dbReference type="ARBA" id="ARBA00023002"/>
    </source>
</evidence>
<dbReference type="Pfam" id="PF08659">
    <property type="entry name" value="KR"/>
    <property type="match status" value="1"/>
</dbReference>
<organism evidence="5 6">
    <name type="scientific">Colletotrichum orchidophilum</name>
    <dbReference type="NCBI Taxonomy" id="1209926"/>
    <lineage>
        <taxon>Eukaryota</taxon>
        <taxon>Fungi</taxon>
        <taxon>Dikarya</taxon>
        <taxon>Ascomycota</taxon>
        <taxon>Pezizomycotina</taxon>
        <taxon>Sordariomycetes</taxon>
        <taxon>Hypocreomycetidae</taxon>
        <taxon>Glomerellales</taxon>
        <taxon>Glomerellaceae</taxon>
        <taxon>Colletotrichum</taxon>
    </lineage>
</organism>
<dbReference type="GO" id="GO:0006633">
    <property type="term" value="P:fatty acid biosynthetic process"/>
    <property type="evidence" value="ECO:0007669"/>
    <property type="project" value="TreeGrafter"/>
</dbReference>
<dbReference type="InterPro" id="IPR036291">
    <property type="entry name" value="NAD(P)-bd_dom_sf"/>
</dbReference>
<evidence type="ECO:0000313" key="5">
    <source>
        <dbReference type="EMBL" id="OHE98114.1"/>
    </source>
</evidence>
<dbReference type="GO" id="GO:0044550">
    <property type="term" value="P:secondary metabolite biosynthetic process"/>
    <property type="evidence" value="ECO:0007669"/>
    <property type="project" value="TreeGrafter"/>
</dbReference>
<comment type="caution">
    <text evidence="5">The sequence shown here is derived from an EMBL/GenBank/DDBJ whole genome shotgun (WGS) entry which is preliminary data.</text>
</comment>
<dbReference type="GO" id="GO:0016491">
    <property type="term" value="F:oxidoreductase activity"/>
    <property type="evidence" value="ECO:0007669"/>
    <property type="project" value="UniProtKB-KW"/>
</dbReference>
<sequence length="149" mass="15963">MDLGARHFAFVSRTGADKTEAAQVVADLKNAGASVSIFRADVSDEAATREVVNRVITERPIRGFVHAAMVLKDGIVEQMTYDAFDASIGPKARGAVTLHNALRDVPNLNLDFFVLTSSVSVLLGNMGQSNYSAANSVLESLARFRTAYG</sequence>
<dbReference type="PANTHER" id="PTHR43775">
    <property type="entry name" value="FATTY ACID SYNTHASE"/>
    <property type="match status" value="1"/>
</dbReference>
<dbReference type="Gene3D" id="3.40.50.720">
    <property type="entry name" value="NAD(P)-binding Rossmann-like Domain"/>
    <property type="match status" value="1"/>
</dbReference>
<evidence type="ECO:0000313" key="6">
    <source>
        <dbReference type="Proteomes" id="UP000176998"/>
    </source>
</evidence>
<dbReference type="InterPro" id="IPR057326">
    <property type="entry name" value="KR_dom"/>
</dbReference>
<keyword evidence="6" id="KW-1185">Reference proteome</keyword>
<dbReference type="GeneID" id="34559777"/>
<dbReference type="AlphaFoldDB" id="A0A1G4B9M1"/>
<dbReference type="GO" id="GO:0004312">
    <property type="term" value="F:fatty acid synthase activity"/>
    <property type="evidence" value="ECO:0007669"/>
    <property type="project" value="TreeGrafter"/>
</dbReference>
<evidence type="ECO:0000256" key="2">
    <source>
        <dbReference type="ARBA" id="ARBA00022553"/>
    </source>
</evidence>
<dbReference type="PANTHER" id="PTHR43775:SF37">
    <property type="entry name" value="SI:DKEY-61P9.11"/>
    <property type="match status" value="1"/>
</dbReference>
<keyword evidence="2" id="KW-0597">Phosphoprotein</keyword>
<dbReference type="InterPro" id="IPR013968">
    <property type="entry name" value="PKS_KR"/>
</dbReference>
<keyword evidence="1" id="KW-0596">Phosphopantetheine</keyword>
<evidence type="ECO:0000256" key="1">
    <source>
        <dbReference type="ARBA" id="ARBA00022450"/>
    </source>
</evidence>
<dbReference type="OrthoDB" id="4837671at2759"/>
<accession>A0A1G4B9M1</accession>
<dbReference type="STRING" id="1209926.A0A1G4B9M1"/>
<dbReference type="SMART" id="SM00822">
    <property type="entry name" value="PKS_KR"/>
    <property type="match status" value="1"/>
</dbReference>
<dbReference type="EMBL" id="MJBS01000050">
    <property type="protein sequence ID" value="OHE98114.1"/>
    <property type="molecule type" value="Genomic_DNA"/>
</dbReference>
<protein>
    <submittedName>
        <fullName evidence="5">KR domain-containing protein</fullName>
    </submittedName>
</protein>
<feature type="domain" description="Ketoreductase" evidence="4">
    <location>
        <begin position="1"/>
        <end position="149"/>
    </location>
</feature>
<name>A0A1G4B9M1_9PEZI</name>
<keyword evidence="3" id="KW-0560">Oxidoreductase</keyword>
<reference evidence="5 6" key="1">
    <citation type="submission" date="2016-09" db="EMBL/GenBank/DDBJ databases">
        <authorList>
            <person name="Capua I."/>
            <person name="De Benedictis P."/>
            <person name="Joannis T."/>
            <person name="Lombin L.H."/>
            <person name="Cattoli G."/>
        </authorList>
    </citation>
    <scope>NUCLEOTIDE SEQUENCE [LARGE SCALE GENOMIC DNA]</scope>
    <source>
        <strain evidence="5 6">IMI 309357</strain>
    </source>
</reference>
<proteinExistence type="predicted"/>
<dbReference type="InterPro" id="IPR050091">
    <property type="entry name" value="PKS_NRPS_Biosynth_Enz"/>
</dbReference>
<dbReference type="SUPFAM" id="SSF51735">
    <property type="entry name" value="NAD(P)-binding Rossmann-fold domains"/>
    <property type="match status" value="1"/>
</dbReference>
<gene>
    <name evidence="5" type="ORF">CORC01_06628</name>
</gene>